<feature type="transmembrane region" description="Helical" evidence="5">
    <location>
        <begin position="337"/>
        <end position="357"/>
    </location>
</feature>
<proteinExistence type="predicted"/>
<evidence type="ECO:0000313" key="6">
    <source>
        <dbReference type="EMBL" id="KDQ57276.1"/>
    </source>
</evidence>
<dbReference type="EMBL" id="KL197720">
    <property type="protein sequence ID" value="KDQ57276.1"/>
    <property type="molecule type" value="Genomic_DNA"/>
</dbReference>
<gene>
    <name evidence="6" type="ORF">JAAARDRAFT_35913</name>
</gene>
<name>A0A067Q3W4_9AGAM</name>
<dbReference type="AlphaFoldDB" id="A0A067Q3W4"/>
<dbReference type="STRING" id="933084.A0A067Q3W4"/>
<keyword evidence="4 5" id="KW-0472">Membrane</keyword>
<dbReference type="OrthoDB" id="191139at2759"/>
<feature type="transmembrane region" description="Helical" evidence="5">
    <location>
        <begin position="369"/>
        <end position="389"/>
    </location>
</feature>
<dbReference type="Proteomes" id="UP000027265">
    <property type="component" value="Unassembled WGS sequence"/>
</dbReference>
<dbReference type="GO" id="GO:0055085">
    <property type="term" value="P:transmembrane transport"/>
    <property type="evidence" value="ECO:0007669"/>
    <property type="project" value="InterPro"/>
</dbReference>
<evidence type="ECO:0000256" key="1">
    <source>
        <dbReference type="ARBA" id="ARBA00004141"/>
    </source>
</evidence>
<keyword evidence="3 5" id="KW-1133">Transmembrane helix</keyword>
<feature type="transmembrane region" description="Helical" evidence="5">
    <location>
        <begin position="265"/>
        <end position="286"/>
    </location>
</feature>
<dbReference type="InParanoid" id="A0A067Q3W4"/>
<dbReference type="GO" id="GO:0005783">
    <property type="term" value="C:endoplasmic reticulum"/>
    <property type="evidence" value="ECO:0007669"/>
    <property type="project" value="TreeGrafter"/>
</dbReference>
<organism evidence="6 7">
    <name type="scientific">Jaapia argillacea MUCL 33604</name>
    <dbReference type="NCBI Taxonomy" id="933084"/>
    <lineage>
        <taxon>Eukaryota</taxon>
        <taxon>Fungi</taxon>
        <taxon>Dikarya</taxon>
        <taxon>Basidiomycota</taxon>
        <taxon>Agaricomycotina</taxon>
        <taxon>Agaricomycetes</taxon>
        <taxon>Agaricomycetidae</taxon>
        <taxon>Jaapiales</taxon>
        <taxon>Jaapiaceae</taxon>
        <taxon>Jaapia</taxon>
    </lineage>
</organism>
<dbReference type="PANTHER" id="PTHR31794:SF4">
    <property type="entry name" value="AUXIN EFFLUX TRANSPORTER FAMILY PROTEIN (EUROFUNG)"/>
    <property type="match status" value="1"/>
</dbReference>
<dbReference type="PANTHER" id="PTHR31794">
    <property type="entry name" value="AUXIN EFFLUX TRANSPORTER FAMILY PROTEIN (EUROFUNG)"/>
    <property type="match status" value="1"/>
</dbReference>
<evidence type="ECO:0008006" key="8">
    <source>
        <dbReference type="Google" id="ProtNLM"/>
    </source>
</evidence>
<feature type="transmembrane region" description="Helical" evidence="5">
    <location>
        <begin position="74"/>
        <end position="93"/>
    </location>
</feature>
<evidence type="ECO:0000256" key="5">
    <source>
        <dbReference type="SAM" id="Phobius"/>
    </source>
</evidence>
<reference evidence="7" key="1">
    <citation type="journal article" date="2014" name="Proc. Natl. Acad. Sci. U.S.A.">
        <title>Extensive sampling of basidiomycete genomes demonstrates inadequacy of the white-rot/brown-rot paradigm for wood decay fungi.</title>
        <authorList>
            <person name="Riley R."/>
            <person name="Salamov A.A."/>
            <person name="Brown D.W."/>
            <person name="Nagy L.G."/>
            <person name="Floudas D."/>
            <person name="Held B.W."/>
            <person name="Levasseur A."/>
            <person name="Lombard V."/>
            <person name="Morin E."/>
            <person name="Otillar R."/>
            <person name="Lindquist E.A."/>
            <person name="Sun H."/>
            <person name="LaButti K.M."/>
            <person name="Schmutz J."/>
            <person name="Jabbour D."/>
            <person name="Luo H."/>
            <person name="Baker S.E."/>
            <person name="Pisabarro A.G."/>
            <person name="Walton J.D."/>
            <person name="Blanchette R.A."/>
            <person name="Henrissat B."/>
            <person name="Martin F."/>
            <person name="Cullen D."/>
            <person name="Hibbett D.S."/>
            <person name="Grigoriev I.V."/>
        </authorList>
    </citation>
    <scope>NUCLEOTIDE SEQUENCE [LARGE SCALE GENOMIC DNA]</scope>
    <source>
        <strain evidence="7">MUCL 33604</strain>
    </source>
</reference>
<comment type="subcellular location">
    <subcellularLocation>
        <location evidence="1">Membrane</location>
        <topology evidence="1">Multi-pass membrane protein</topology>
    </subcellularLocation>
</comment>
<evidence type="ECO:0000313" key="7">
    <source>
        <dbReference type="Proteomes" id="UP000027265"/>
    </source>
</evidence>
<feature type="transmembrane region" description="Helical" evidence="5">
    <location>
        <begin position="43"/>
        <end position="62"/>
    </location>
</feature>
<dbReference type="Pfam" id="PF03547">
    <property type="entry name" value="Mem_trans"/>
    <property type="match status" value="1"/>
</dbReference>
<feature type="transmembrane region" description="Helical" evidence="5">
    <location>
        <begin position="12"/>
        <end position="31"/>
    </location>
</feature>
<feature type="transmembrane region" description="Helical" evidence="5">
    <location>
        <begin position="401"/>
        <end position="422"/>
    </location>
</feature>
<evidence type="ECO:0000256" key="3">
    <source>
        <dbReference type="ARBA" id="ARBA00022989"/>
    </source>
</evidence>
<feature type="transmembrane region" description="Helical" evidence="5">
    <location>
        <begin position="306"/>
        <end position="325"/>
    </location>
</feature>
<evidence type="ECO:0000256" key="4">
    <source>
        <dbReference type="ARBA" id="ARBA00023136"/>
    </source>
</evidence>
<accession>A0A067Q3W4</accession>
<keyword evidence="7" id="KW-1185">Reference proteome</keyword>
<dbReference type="HOGENOM" id="CLU_032414_0_0_1"/>
<protein>
    <recommendedName>
        <fullName evidence="8">Auxin efflux carrier</fullName>
    </recommendedName>
</protein>
<keyword evidence="2 5" id="KW-0812">Transmembrane</keyword>
<dbReference type="InterPro" id="IPR004776">
    <property type="entry name" value="Mem_transp_PIN-like"/>
</dbReference>
<dbReference type="GO" id="GO:0016020">
    <property type="term" value="C:membrane"/>
    <property type="evidence" value="ECO:0007669"/>
    <property type="project" value="UniProtKB-SubCell"/>
</dbReference>
<evidence type="ECO:0000256" key="2">
    <source>
        <dbReference type="ARBA" id="ARBA00022692"/>
    </source>
</evidence>
<sequence length="431" mass="47706">MFDSSLVDTLWGTFQGSLSVLITTLAGYLAARYEFLDRPTVKRVSNISSLLFLPCLIVVQMGPYLTAQELGTVWIMPVWGLLSSVIAHLLGWLGKATLRLEWWTVVASGRANANALPLLLLQSLENSGVLSTLRKPGESMTETLDRAKSIVLLNSVIQQVITFSLGSSLLRRDLQNAKIENCDPEGDRLNPGSRAARFPAIQDTEHVGLLRDYDHDESEDDDFRIPFNQLDNTPDLDVWSRLPVSPRVRRVFYKSRKLVKKGFSWLNPPVAGACVALFLGMIPALHHAFLSKDGFFYDSLTQAVKNLGGLFVSLQMFILGADLALVPSTKPKIRGTISVLSIRYLLMPLISMAFVYFTAGKGWYTDDPLVWFLLILVPSGPSAMVLINLAELMNIDQGPIAGFLALSYLLSPFISVVCTMALKVVEVVEER</sequence>